<evidence type="ECO:0000256" key="2">
    <source>
        <dbReference type="SAM" id="SignalP"/>
    </source>
</evidence>
<dbReference type="CTD" id="9808581"/>
<evidence type="ECO:0000313" key="4">
    <source>
        <dbReference type="Proteomes" id="UP000483820"/>
    </source>
</evidence>
<dbReference type="GeneID" id="9808581"/>
<keyword evidence="1" id="KW-0812">Transmembrane</keyword>
<comment type="caution">
    <text evidence="3">The sequence shown here is derived from an EMBL/GenBank/DDBJ whole genome shotgun (WGS) entry which is preliminary data.</text>
</comment>
<reference evidence="3 4" key="1">
    <citation type="submission" date="2019-12" db="EMBL/GenBank/DDBJ databases">
        <title>Chromosome-level assembly of the Caenorhabditis remanei genome.</title>
        <authorList>
            <person name="Teterina A.A."/>
            <person name="Willis J.H."/>
            <person name="Phillips P.C."/>
        </authorList>
    </citation>
    <scope>NUCLEOTIDE SEQUENCE [LARGE SCALE GENOMIC DNA]</scope>
    <source>
        <strain evidence="3 4">PX506</strain>
        <tissue evidence="3">Whole organism</tissue>
    </source>
</reference>
<dbReference type="KEGG" id="crq:GCK72_016918"/>
<dbReference type="InterPro" id="IPR053132">
    <property type="entry name" value="Mesendoderm_Regulator"/>
</dbReference>
<feature type="signal peptide" evidence="2">
    <location>
        <begin position="1"/>
        <end position="19"/>
    </location>
</feature>
<sequence length="248" mass="27948">MPLYRTTLYLLFLFSLAAASGHLRLELTASTNCHIRLTTDFSDETLLLHMGEKRITSFHPQTIRPDKIRVGLSLAPGGKMSYFDFALKNTGQQLRHLFEDSELVVLIQSVYECNRGFYGLTCEFVGTPTTVITTTVTTTTVSTTTESQSPQLQTTPLPLIAEDSEGFSRLIITILLVIIISLTVLIIVFGILLLSTTDTQQHIIFADNNQTKISAQKKYKEDCSFYEEIKEVRYTTSPFQMVEMGNWI</sequence>
<gene>
    <name evidence="3" type="ORF">GCK72_016918</name>
</gene>
<dbReference type="PANTHER" id="PTHR35855">
    <property type="entry name" value="PROTEIN CBG11437-RELATED"/>
    <property type="match status" value="1"/>
</dbReference>
<name>A0A6A5G7B5_CAERE</name>
<dbReference type="Proteomes" id="UP000483820">
    <property type="component" value="Chromosome V"/>
</dbReference>
<keyword evidence="1" id="KW-1133">Transmembrane helix</keyword>
<keyword evidence="2" id="KW-0732">Signal</keyword>
<feature type="chain" id="PRO_5025655255" evidence="2">
    <location>
        <begin position="20"/>
        <end position="248"/>
    </location>
</feature>
<proteinExistence type="predicted"/>
<protein>
    <submittedName>
        <fullName evidence="3">Uncharacterized protein</fullName>
    </submittedName>
</protein>
<keyword evidence="1" id="KW-0472">Membrane</keyword>
<dbReference type="EMBL" id="WUAV01000005">
    <property type="protein sequence ID" value="KAF1750369.1"/>
    <property type="molecule type" value="Genomic_DNA"/>
</dbReference>
<feature type="transmembrane region" description="Helical" evidence="1">
    <location>
        <begin position="170"/>
        <end position="194"/>
    </location>
</feature>
<dbReference type="RefSeq" id="XP_003104342.2">
    <property type="nucleotide sequence ID" value="XM_003104294.2"/>
</dbReference>
<organism evidence="3 4">
    <name type="scientific">Caenorhabditis remanei</name>
    <name type="common">Caenorhabditis vulgaris</name>
    <dbReference type="NCBI Taxonomy" id="31234"/>
    <lineage>
        <taxon>Eukaryota</taxon>
        <taxon>Metazoa</taxon>
        <taxon>Ecdysozoa</taxon>
        <taxon>Nematoda</taxon>
        <taxon>Chromadorea</taxon>
        <taxon>Rhabditida</taxon>
        <taxon>Rhabditina</taxon>
        <taxon>Rhabditomorpha</taxon>
        <taxon>Rhabditoidea</taxon>
        <taxon>Rhabditidae</taxon>
        <taxon>Peloderinae</taxon>
        <taxon>Caenorhabditis</taxon>
    </lineage>
</organism>
<accession>A0A6A5G7B5</accession>
<evidence type="ECO:0000256" key="1">
    <source>
        <dbReference type="SAM" id="Phobius"/>
    </source>
</evidence>
<dbReference type="AlphaFoldDB" id="A0A6A5G7B5"/>
<evidence type="ECO:0000313" key="3">
    <source>
        <dbReference type="EMBL" id="KAF1750369.1"/>
    </source>
</evidence>
<dbReference type="PANTHER" id="PTHR35855:SF3">
    <property type="entry name" value="SKN-1 DEPENDENT ZYGOTIC TRANSCRIPT"/>
    <property type="match status" value="1"/>
</dbReference>